<dbReference type="InterPro" id="IPR000727">
    <property type="entry name" value="T_SNARE_dom"/>
</dbReference>
<dbReference type="PROSITE" id="PS50192">
    <property type="entry name" value="T_SNARE"/>
    <property type="match status" value="1"/>
</dbReference>
<dbReference type="SMART" id="SM00304">
    <property type="entry name" value="HAMP"/>
    <property type="match status" value="1"/>
</dbReference>
<dbReference type="PANTHER" id="PTHR32089:SF112">
    <property type="entry name" value="LYSOZYME-LIKE PROTEIN-RELATED"/>
    <property type="match status" value="1"/>
</dbReference>
<evidence type="ECO:0000259" key="16">
    <source>
        <dbReference type="PROSITE" id="PS50885"/>
    </source>
</evidence>
<keyword evidence="7 13" id="KW-1133">Transmembrane helix</keyword>
<sequence length="681" mass="74242">MISAIRKLRISHRLFSLVGFLILSTVLVGGFGVYTMTKIGHELEEVADRDLPLNALLEKITQHQLEQAILMERALRIGNVNAHAETEIFDTVRHHFEEIAAQTDVEIAAARAMVDEFLKTSLSEETRLEFDLVSGALERIETEHRVYEDHVESIFDSVAKGDINSASLIEAVIRTEAEQENLNTEIENLLNRISSFTQTSMNMALADERNGKMMIAILSSLATLLGILMAVLLGRSISIPMKRLTFALSELADGKLDTPVPNSRFEDEVAEISVAMKVFQKNMIRARELEEAHKRIEEKQKQRQAERNHLVSVFGSSIGAVFARILGSSEEMVERANTVNANSGDTNNLATSVATEAEESSGNAQALSAATEEMVAAIGEISSQITQFSDVARNAVTYSETSKNEMRSLQTVADEIGQVVQLITQIAEQTNLLALNATIEAARAGDAGKGFAVVAGEVKSLANQTAKATEEISDRVARIQQVSNSSAEAISNVSEIVDSIDQYVSAIVGAIEEQNATTQEISRSVDFVSESARRVASNITGIRGRVEDVKTDAEEVNNAANTTAAEAALLSREVEIFLSAMQSNDVDDDTYESHAISVAARTDGDHGNWQGNATEISCAHLVVRPAIAVTPGEIVDLRLQNVPDALRARLARQEDDCSILQLPLDTNHLAKMRQHVRKLVA</sequence>
<evidence type="ECO:0000256" key="8">
    <source>
        <dbReference type="ARBA" id="ARBA00023136"/>
    </source>
</evidence>
<keyword evidence="9 11" id="KW-0807">Transducer</keyword>
<keyword evidence="2" id="KW-1003">Cell membrane</keyword>
<reference evidence="17 18" key="1">
    <citation type="submission" date="2015-12" db="EMBL/GenBank/DDBJ databases">
        <title>Genome sequence of Thalassospira lucentensis MCCC 1A02072.</title>
        <authorList>
            <person name="Lu L."/>
            <person name="Lai Q."/>
            <person name="Shao Z."/>
            <person name="Qian P."/>
        </authorList>
    </citation>
    <scope>NUCLEOTIDE SEQUENCE [LARGE SCALE GENOMIC DNA]</scope>
    <source>
        <strain evidence="17 18">MCCC 1A02072</strain>
    </source>
</reference>
<evidence type="ECO:0000313" key="18">
    <source>
        <dbReference type="Proteomes" id="UP000076335"/>
    </source>
</evidence>
<protein>
    <recommendedName>
        <fullName evidence="19">Methyl-accepting chemotaxis protein</fullName>
    </recommendedName>
</protein>
<feature type="transmembrane region" description="Helical" evidence="13">
    <location>
        <begin position="309"/>
        <end position="327"/>
    </location>
</feature>
<evidence type="ECO:0000256" key="2">
    <source>
        <dbReference type="ARBA" id="ARBA00022475"/>
    </source>
</evidence>
<feature type="transmembrane region" description="Helical" evidence="13">
    <location>
        <begin position="213"/>
        <end position="233"/>
    </location>
</feature>
<evidence type="ECO:0000256" key="6">
    <source>
        <dbReference type="ARBA" id="ARBA00022692"/>
    </source>
</evidence>
<feature type="coiled-coil region" evidence="12">
    <location>
        <begin position="279"/>
        <end position="309"/>
    </location>
</feature>
<dbReference type="GO" id="GO:0005886">
    <property type="term" value="C:plasma membrane"/>
    <property type="evidence" value="ECO:0007669"/>
    <property type="project" value="UniProtKB-SubCell"/>
</dbReference>
<comment type="caution">
    <text evidence="17">The sequence shown here is derived from an EMBL/GenBank/DDBJ whole genome shotgun (WGS) entry which is preliminary data.</text>
</comment>
<evidence type="ECO:0000256" key="4">
    <source>
        <dbReference type="ARBA" id="ARBA00022500"/>
    </source>
</evidence>
<name>A0A154L280_9PROT</name>
<keyword evidence="12" id="KW-0175">Coiled coil</keyword>
<feature type="domain" description="HAMP" evidence="16">
    <location>
        <begin position="235"/>
        <end position="288"/>
    </location>
</feature>
<dbReference type="PANTHER" id="PTHR32089">
    <property type="entry name" value="METHYL-ACCEPTING CHEMOTAXIS PROTEIN MCPB"/>
    <property type="match status" value="1"/>
</dbReference>
<dbReference type="InterPro" id="IPR003660">
    <property type="entry name" value="HAMP_dom"/>
</dbReference>
<keyword evidence="6 13" id="KW-0812">Transmembrane</keyword>
<evidence type="ECO:0000256" key="3">
    <source>
        <dbReference type="ARBA" id="ARBA00022481"/>
    </source>
</evidence>
<evidence type="ECO:0000259" key="14">
    <source>
        <dbReference type="PROSITE" id="PS50111"/>
    </source>
</evidence>
<dbReference type="InterPro" id="IPR004089">
    <property type="entry name" value="MCPsignal_dom"/>
</dbReference>
<dbReference type="PROSITE" id="PS50885">
    <property type="entry name" value="HAMP"/>
    <property type="match status" value="1"/>
</dbReference>
<dbReference type="AlphaFoldDB" id="A0A154L280"/>
<evidence type="ECO:0000259" key="15">
    <source>
        <dbReference type="PROSITE" id="PS50192"/>
    </source>
</evidence>
<dbReference type="SMART" id="SM00283">
    <property type="entry name" value="MA"/>
    <property type="match status" value="1"/>
</dbReference>
<dbReference type="Gene3D" id="1.10.287.950">
    <property type="entry name" value="Methyl-accepting chemotaxis protein"/>
    <property type="match status" value="1"/>
</dbReference>
<evidence type="ECO:0008006" key="19">
    <source>
        <dbReference type="Google" id="ProtNLM"/>
    </source>
</evidence>
<keyword evidence="4" id="KW-0145">Chemotaxis</keyword>
<evidence type="ECO:0000256" key="7">
    <source>
        <dbReference type="ARBA" id="ARBA00022989"/>
    </source>
</evidence>
<dbReference type="Proteomes" id="UP000076335">
    <property type="component" value="Unassembled WGS sequence"/>
</dbReference>
<dbReference type="Gene3D" id="6.10.340.10">
    <property type="match status" value="1"/>
</dbReference>
<keyword evidence="5" id="KW-0997">Cell inner membrane</keyword>
<evidence type="ECO:0000256" key="5">
    <source>
        <dbReference type="ARBA" id="ARBA00022519"/>
    </source>
</evidence>
<dbReference type="SUPFAM" id="SSF58104">
    <property type="entry name" value="Methyl-accepting chemotaxis protein (MCP) signaling domain"/>
    <property type="match status" value="1"/>
</dbReference>
<dbReference type="PROSITE" id="PS50111">
    <property type="entry name" value="CHEMOTAXIS_TRANSDUC_2"/>
    <property type="match status" value="1"/>
</dbReference>
<dbReference type="EMBL" id="LPVY01000021">
    <property type="protein sequence ID" value="KZB62185.1"/>
    <property type="molecule type" value="Genomic_DNA"/>
</dbReference>
<dbReference type="Pfam" id="PF00672">
    <property type="entry name" value="HAMP"/>
    <property type="match status" value="1"/>
</dbReference>
<dbReference type="GO" id="GO:0006935">
    <property type="term" value="P:chemotaxis"/>
    <property type="evidence" value="ECO:0007669"/>
    <property type="project" value="UniProtKB-KW"/>
</dbReference>
<feature type="domain" description="Methyl-accepting transducer" evidence="14">
    <location>
        <begin position="328"/>
        <end position="550"/>
    </location>
</feature>
<evidence type="ECO:0000256" key="10">
    <source>
        <dbReference type="ARBA" id="ARBA00029447"/>
    </source>
</evidence>
<dbReference type="GO" id="GO:0007165">
    <property type="term" value="P:signal transduction"/>
    <property type="evidence" value="ECO:0007669"/>
    <property type="project" value="UniProtKB-KW"/>
</dbReference>
<dbReference type="RefSeq" id="WP_062952763.1">
    <property type="nucleotide sequence ID" value="NZ_LPVY01000021.1"/>
</dbReference>
<comment type="subcellular location">
    <subcellularLocation>
        <location evidence="1">Cell inner membrane</location>
        <topology evidence="1">Multi-pass membrane protein</topology>
    </subcellularLocation>
</comment>
<feature type="domain" description="T-SNARE coiled-coil homology" evidence="15">
    <location>
        <begin position="459"/>
        <end position="521"/>
    </location>
</feature>
<comment type="similarity">
    <text evidence="10">Belongs to the methyl-accepting chemotaxis (MCP) protein family.</text>
</comment>
<proteinExistence type="inferred from homology"/>
<evidence type="ECO:0000256" key="12">
    <source>
        <dbReference type="SAM" id="Coils"/>
    </source>
</evidence>
<evidence type="ECO:0000256" key="1">
    <source>
        <dbReference type="ARBA" id="ARBA00004429"/>
    </source>
</evidence>
<keyword evidence="8 13" id="KW-0472">Membrane</keyword>
<feature type="coiled-coil region" evidence="12">
    <location>
        <begin position="172"/>
        <end position="199"/>
    </location>
</feature>
<feature type="transmembrane region" description="Helical" evidence="13">
    <location>
        <begin position="12"/>
        <end position="34"/>
    </location>
</feature>
<dbReference type="Pfam" id="PF02203">
    <property type="entry name" value="TarH"/>
    <property type="match status" value="1"/>
</dbReference>
<organism evidence="17 18">
    <name type="scientific">Thalassospira lucentensis</name>
    <dbReference type="NCBI Taxonomy" id="168935"/>
    <lineage>
        <taxon>Bacteria</taxon>
        <taxon>Pseudomonadati</taxon>
        <taxon>Pseudomonadota</taxon>
        <taxon>Alphaproteobacteria</taxon>
        <taxon>Rhodospirillales</taxon>
        <taxon>Thalassospiraceae</taxon>
        <taxon>Thalassospira</taxon>
    </lineage>
</organism>
<evidence type="ECO:0000256" key="9">
    <source>
        <dbReference type="ARBA" id="ARBA00023224"/>
    </source>
</evidence>
<dbReference type="Pfam" id="PF00015">
    <property type="entry name" value="MCPsignal"/>
    <property type="match status" value="1"/>
</dbReference>
<accession>A0A154L280</accession>
<gene>
    <name evidence="17" type="ORF">AUP42_04310</name>
</gene>
<dbReference type="InterPro" id="IPR003122">
    <property type="entry name" value="Tar_rcpt_lig-bd"/>
</dbReference>
<evidence type="ECO:0000313" key="17">
    <source>
        <dbReference type="EMBL" id="KZB62185.1"/>
    </source>
</evidence>
<evidence type="ECO:0000256" key="13">
    <source>
        <dbReference type="SAM" id="Phobius"/>
    </source>
</evidence>
<evidence type="ECO:0000256" key="11">
    <source>
        <dbReference type="PROSITE-ProRule" id="PRU00284"/>
    </source>
</evidence>
<keyword evidence="3" id="KW-0488">Methylation</keyword>